<evidence type="ECO:0000259" key="2">
    <source>
        <dbReference type="SMART" id="SM00325"/>
    </source>
</evidence>
<feature type="compositionally biased region" description="Basic and acidic residues" evidence="1">
    <location>
        <begin position="1547"/>
        <end position="1556"/>
    </location>
</feature>
<feature type="region of interest" description="Disordered" evidence="1">
    <location>
        <begin position="1489"/>
        <end position="1514"/>
    </location>
</feature>
<feature type="compositionally biased region" description="Polar residues" evidence="1">
    <location>
        <begin position="1375"/>
        <end position="1391"/>
    </location>
</feature>
<feature type="region of interest" description="Disordered" evidence="1">
    <location>
        <begin position="1366"/>
        <end position="1404"/>
    </location>
</feature>
<dbReference type="SMART" id="SM00325">
    <property type="entry name" value="RhoGEF"/>
    <property type="match status" value="1"/>
</dbReference>
<dbReference type="OMA" id="VELQYKW"/>
<dbReference type="STRING" id="559295.C5E3C8"/>
<feature type="compositionally biased region" description="Basic and acidic residues" evidence="1">
    <location>
        <begin position="913"/>
        <end position="936"/>
    </location>
</feature>
<dbReference type="InterPro" id="IPR021895">
    <property type="entry name" value="Bud3_N"/>
</dbReference>
<dbReference type="KEGG" id="lth:KLTH0H12276g"/>
<dbReference type="Proteomes" id="UP000002036">
    <property type="component" value="Chromosome H"/>
</dbReference>
<keyword evidence="4" id="KW-1185">Reference proteome</keyword>
<dbReference type="eggNOG" id="ENOG502QSNK">
    <property type="taxonomic scope" value="Eukaryota"/>
</dbReference>
<dbReference type="RefSeq" id="XP_002556401.1">
    <property type="nucleotide sequence ID" value="XM_002556355.1"/>
</dbReference>
<accession>C5E3C8</accession>
<feature type="compositionally biased region" description="Basic and acidic residues" evidence="1">
    <location>
        <begin position="1251"/>
        <end position="1260"/>
    </location>
</feature>
<dbReference type="OrthoDB" id="4066896at2759"/>
<feature type="compositionally biased region" description="Polar residues" evidence="1">
    <location>
        <begin position="884"/>
        <end position="893"/>
    </location>
</feature>
<dbReference type="InParanoid" id="C5E3C8"/>
<feature type="domain" description="DH" evidence="2">
    <location>
        <begin position="263"/>
        <end position="441"/>
    </location>
</feature>
<dbReference type="GO" id="GO:0005085">
    <property type="term" value="F:guanyl-nucleotide exchange factor activity"/>
    <property type="evidence" value="ECO:0007669"/>
    <property type="project" value="InterPro"/>
</dbReference>
<evidence type="ECO:0000313" key="4">
    <source>
        <dbReference type="Proteomes" id="UP000002036"/>
    </source>
</evidence>
<feature type="compositionally biased region" description="Polar residues" evidence="1">
    <location>
        <begin position="1278"/>
        <end position="1287"/>
    </location>
</feature>
<dbReference type="HOGENOM" id="CLU_001458_0_0_1"/>
<feature type="compositionally biased region" description="Polar residues" evidence="1">
    <location>
        <begin position="1595"/>
        <end position="1606"/>
    </location>
</feature>
<feature type="region of interest" description="Disordered" evidence="1">
    <location>
        <begin position="1251"/>
        <end position="1290"/>
    </location>
</feature>
<feature type="compositionally biased region" description="Basic and acidic residues" evidence="1">
    <location>
        <begin position="1322"/>
        <end position="1336"/>
    </location>
</feature>
<feature type="compositionally biased region" description="Low complexity" evidence="1">
    <location>
        <begin position="1203"/>
        <end position="1215"/>
    </location>
</feature>
<protein>
    <submittedName>
        <fullName evidence="3">KLTH0H12276p</fullName>
    </submittedName>
</protein>
<dbReference type="Pfam" id="PF25351">
    <property type="entry name" value="PH_BUD3_C"/>
    <property type="match status" value="1"/>
</dbReference>
<feature type="region of interest" description="Disordered" evidence="1">
    <location>
        <begin position="1529"/>
        <end position="1606"/>
    </location>
</feature>
<dbReference type="InterPro" id="IPR000219">
    <property type="entry name" value="DH_dom"/>
</dbReference>
<dbReference type="InterPro" id="IPR035899">
    <property type="entry name" value="DBL_dom_sf"/>
</dbReference>
<dbReference type="GeneID" id="8294738"/>
<gene>
    <name evidence="3" type="ordered locus">KLTH0H12276g</name>
</gene>
<reference evidence="3 4" key="1">
    <citation type="journal article" date="2009" name="Genome Res.">
        <title>Comparative genomics of protoploid Saccharomycetaceae.</title>
        <authorList>
            <consortium name="The Genolevures Consortium"/>
            <person name="Souciet J.-L."/>
            <person name="Dujon B."/>
            <person name="Gaillardin C."/>
            <person name="Johnston M."/>
            <person name="Baret P.V."/>
            <person name="Cliften P."/>
            <person name="Sherman D.J."/>
            <person name="Weissenbach J."/>
            <person name="Westhof E."/>
            <person name="Wincker P."/>
            <person name="Jubin C."/>
            <person name="Poulain J."/>
            <person name="Barbe V."/>
            <person name="Segurens B."/>
            <person name="Artiguenave F."/>
            <person name="Anthouard V."/>
            <person name="Vacherie B."/>
            <person name="Val M.-E."/>
            <person name="Fulton R.S."/>
            <person name="Minx P."/>
            <person name="Wilson R."/>
            <person name="Durrens P."/>
            <person name="Jean G."/>
            <person name="Marck C."/>
            <person name="Martin T."/>
            <person name="Nikolski M."/>
            <person name="Rolland T."/>
            <person name="Seret M.-L."/>
            <person name="Casaregola S."/>
            <person name="Despons L."/>
            <person name="Fairhead C."/>
            <person name="Fischer G."/>
            <person name="Lafontaine I."/>
            <person name="Leh V."/>
            <person name="Lemaire M."/>
            <person name="de Montigny J."/>
            <person name="Neuveglise C."/>
            <person name="Thierry A."/>
            <person name="Blanc-Lenfle I."/>
            <person name="Bleykasten C."/>
            <person name="Diffels J."/>
            <person name="Fritsch E."/>
            <person name="Frangeul L."/>
            <person name="Goeffon A."/>
            <person name="Jauniaux N."/>
            <person name="Kachouri-Lafond R."/>
            <person name="Payen C."/>
            <person name="Potier S."/>
            <person name="Pribylova L."/>
            <person name="Ozanne C."/>
            <person name="Richard G.-F."/>
            <person name="Sacerdot C."/>
            <person name="Straub M.-L."/>
            <person name="Talla E."/>
        </authorList>
    </citation>
    <scope>NUCLEOTIDE SEQUENCE [LARGE SCALE GENOMIC DNA]</scope>
    <source>
        <strain evidence="4">ATCC 56472 / CBS 6340 / NRRL Y-8284</strain>
    </source>
</reference>
<dbReference type="FunCoup" id="C5E3C8">
    <property type="interactions" value="175"/>
</dbReference>
<feature type="region of interest" description="Disordered" evidence="1">
    <location>
        <begin position="1"/>
        <end position="26"/>
    </location>
</feature>
<feature type="region of interest" description="Disordered" evidence="1">
    <location>
        <begin position="1447"/>
        <end position="1467"/>
    </location>
</feature>
<feature type="compositionally biased region" description="Basic and acidic residues" evidence="1">
    <location>
        <begin position="781"/>
        <end position="796"/>
    </location>
</feature>
<feature type="region of interest" description="Disordered" evidence="1">
    <location>
        <begin position="1201"/>
        <end position="1220"/>
    </location>
</feature>
<feature type="region of interest" description="Disordered" evidence="1">
    <location>
        <begin position="781"/>
        <end position="830"/>
    </location>
</feature>
<proteinExistence type="predicted"/>
<dbReference type="EMBL" id="CU928180">
    <property type="protein sequence ID" value="CAR30539.1"/>
    <property type="molecule type" value="Genomic_DNA"/>
</dbReference>
<evidence type="ECO:0000256" key="1">
    <source>
        <dbReference type="SAM" id="MobiDB-lite"/>
    </source>
</evidence>
<dbReference type="SUPFAM" id="SSF48065">
    <property type="entry name" value="DBL homology domain (DH-domain)"/>
    <property type="match status" value="1"/>
</dbReference>
<feature type="region of interest" description="Disordered" evidence="1">
    <location>
        <begin position="1321"/>
        <end position="1347"/>
    </location>
</feature>
<organism evidence="3 4">
    <name type="scientific">Lachancea thermotolerans (strain ATCC 56472 / CBS 6340 / NRRL Y-8284)</name>
    <name type="common">Yeast</name>
    <name type="synonym">Kluyveromyces thermotolerans</name>
    <dbReference type="NCBI Taxonomy" id="559295"/>
    <lineage>
        <taxon>Eukaryota</taxon>
        <taxon>Fungi</taxon>
        <taxon>Dikarya</taxon>
        <taxon>Ascomycota</taxon>
        <taxon>Saccharomycotina</taxon>
        <taxon>Saccharomycetes</taxon>
        <taxon>Saccharomycetales</taxon>
        <taxon>Saccharomycetaceae</taxon>
        <taxon>Lachancea</taxon>
    </lineage>
</organism>
<name>C5E3C8_LACTC</name>
<evidence type="ECO:0000313" key="3">
    <source>
        <dbReference type="EMBL" id="CAR30539.1"/>
    </source>
</evidence>
<dbReference type="Pfam" id="PF12015">
    <property type="entry name" value="Bud3_N"/>
    <property type="match status" value="1"/>
</dbReference>
<sequence length="1606" mass="179806">MHNQELRNELSSLSSDPGGKPQERSGIKLRSNLFAGKAPNQWVLDRTESEWVESIFPDAAVFRGFDELLWGYFIIAVYKEPMPGKLSSLVVDKMGVTHFNSVDISRESRFHPAIENLTAEHQKSNVRKCIAASMLQKFSNLTPEMVAKIEPNMKYDYDPTVAGDLADSCQLVGFCSPADVGKSLGRLGFLQDRYVGSALLDVVYENKQETIDSNNELVFHLGEQLEQLFNPLTEYSPEQTESVYKPPEDDRDIEEEGSLIASICNELLQVQTNFTLVLVEFLQKFLIPLRIKASNEEIDALSIPKLNRLFPPTIDEVIRINCIFLDALKAATPHGSKEVLNACSVTIPYFYKAYTRHEAATKNFSKDIKLFMAKFRSVIPSCDVYTELRIETIMKGPQEIILKLKLILERLWSTKKWGNYDLKLAEARYSKVIEIIDSFGNVEQVLSSYSTRVFTPSGKILSELAKGWPVELQYKWLKRRVVGVFDVTDSNDATQKNILVIFSDFIVILKVLDDESYHDSNAGKKPLLSDILMNSLINEVPLPPKIPQLQVLCYSYIDNVFASTFDDKFIRIDYFDEEGANSIALQIISSSATASQVSDLVLKAKILEKDTAFHLFRYSNEELQIFSTAHEMRAYSTENIRSRFALFLNIEPSFSPIKQYNLAAAFFASISERKGVKINLVTIEGAKEEFDLALGELAEFLVQKLAELYPTYYSTASSPLLPQLLAINEQLVRRIGRHFHDSEHVGTSSQVAHSHIGTEAQASELHTKSFGTLTTFRSYTDDLKDSAPRSNDRQEISNRSGKQSKAHTQREGEQPANNGKAHRVNDKKAKRNSIISIFTNLFSRRKGSQYRTEHLDKVNDKGVGEDLLKGKFGGTEKSAVTRPASANKSQSRPQQKRLASVIHRPSLLQGAADPKHNTAKFKEDKETERRESNKKVVDQEVKVVPDSIAGASYDSGSHINSNPGVIEVQNRSSRLAALDYQEGKGVTVHDTSVLESDLASDKSACFRAENGTSMYALQEAGRESKVFNADLYGDVLMQEKGFESPDFLGHDPSKSNITQQAVGAQQQAKGIDVGKLVNEDQNSTTTPKILKTTQDKQKAANCNIVTSENEEPDFSPTKKDIFPEIQKLAIKNVLFDRSPSFRELFDSMRTVLDESDERSNWKILSSDPSVKEVAFSESKKTNETHAFKSLVPSNRPVADLKFSSSSEAQEEVSSVQHDDLETSEPLRLFGNISGLSSNIKADIAYRPSEIESTDKHKDVSGRSPFKVINHSPPKIIPLQSTPSISSKSGERFKTSDAFLSDISYSSLSGNVEPRLLELSFSSKEETDSKNRHESSLQKRGGKPPFNEQVFDLNVQQSANLFEKGNTTKIEFPDSNLKSTPANPSSALSSKKTAIPDSGPETNNVKQTCDATAEKNDFHEDQMSRCDLLDDPEFSTFHMTFDGLDEVQDSSDVPNFSKDNERTSTQKQIHSPEPLFYRFPATAKSNDTFFSCHDENSKSNPSGRQAAHHLTAEQDDPIWISPSKLEIFDTSMHPDVGSSKPRVQQDYYKNESEHKQSEFSPKSRRAPEEQALLSDSSYAYLGPLLADDNKSDESIDSQSPVRLQFHS</sequence>
<feature type="region of interest" description="Disordered" evidence="1">
    <location>
        <begin position="863"/>
        <end position="936"/>
    </location>
</feature>
<dbReference type="InterPro" id="IPR057454">
    <property type="entry name" value="Bud3_C"/>
</dbReference>